<feature type="transmembrane region" description="Helical" evidence="1">
    <location>
        <begin position="6"/>
        <end position="23"/>
    </location>
</feature>
<dbReference type="RefSeq" id="WP_130614816.1">
    <property type="nucleotide sequence ID" value="NZ_SGIU01000002.1"/>
</dbReference>
<name>A0A4Q8QBJ9_9FLAO</name>
<evidence type="ECO:0008006" key="4">
    <source>
        <dbReference type="Google" id="ProtNLM"/>
    </source>
</evidence>
<reference evidence="2 3" key="1">
    <citation type="submission" date="2019-02" db="EMBL/GenBank/DDBJ databases">
        <title>Draft genome sequence of Muricauda sp. 176CP4-71.</title>
        <authorList>
            <person name="Park J.-S."/>
        </authorList>
    </citation>
    <scope>NUCLEOTIDE SEQUENCE [LARGE SCALE GENOMIC DNA]</scope>
    <source>
        <strain evidence="2 3">176CP4-71</strain>
    </source>
</reference>
<dbReference type="AlphaFoldDB" id="A0A4Q8QBJ9"/>
<keyword evidence="1" id="KW-1133">Transmembrane helix</keyword>
<keyword evidence="1" id="KW-0472">Membrane</keyword>
<comment type="caution">
    <text evidence="2">The sequence shown here is derived from an EMBL/GenBank/DDBJ whole genome shotgun (WGS) entry which is preliminary data.</text>
</comment>
<dbReference type="InterPro" id="IPR036737">
    <property type="entry name" value="OmpA-like_sf"/>
</dbReference>
<protein>
    <recommendedName>
        <fullName evidence="4">OmpA-like domain-containing protein</fullName>
    </recommendedName>
</protein>
<gene>
    <name evidence="2" type="ORF">EW142_13875</name>
</gene>
<proteinExistence type="predicted"/>
<keyword evidence="1" id="KW-0812">Transmembrane</keyword>
<dbReference type="EMBL" id="SGIU01000002">
    <property type="protein sequence ID" value="TAI47742.1"/>
    <property type="molecule type" value="Genomic_DNA"/>
</dbReference>
<sequence length="190" mass="21119">MKTTSAYLLGILFTILIGTLLYWKLCSSCRLDSATMGEVTNETPSRDIEKNISPIYSLSFKQDGYAFSSSDNFSFKNSSPSFIMPISSEMRNGLASLKEYLIENPGKFVEITGYYTSQEENFTPFDNLGLARANSVKNHFVMSGIPTSQVQPFGQLSKEMVSDKDIFFGPVSYEIKAILKDKDSSSTEAP</sequence>
<dbReference type="OrthoDB" id="9763897at2"/>
<keyword evidence="3" id="KW-1185">Reference proteome</keyword>
<evidence type="ECO:0000313" key="2">
    <source>
        <dbReference type="EMBL" id="TAI47742.1"/>
    </source>
</evidence>
<dbReference type="SUPFAM" id="SSF103088">
    <property type="entry name" value="OmpA-like"/>
    <property type="match status" value="1"/>
</dbReference>
<organism evidence="2 3">
    <name type="scientific">Flagellimonas allohymeniacidonis</name>
    <dbReference type="NCBI Taxonomy" id="2517819"/>
    <lineage>
        <taxon>Bacteria</taxon>
        <taxon>Pseudomonadati</taxon>
        <taxon>Bacteroidota</taxon>
        <taxon>Flavobacteriia</taxon>
        <taxon>Flavobacteriales</taxon>
        <taxon>Flavobacteriaceae</taxon>
        <taxon>Flagellimonas</taxon>
    </lineage>
</organism>
<dbReference type="Proteomes" id="UP000291981">
    <property type="component" value="Unassembled WGS sequence"/>
</dbReference>
<dbReference type="Gene3D" id="3.30.1330.60">
    <property type="entry name" value="OmpA-like domain"/>
    <property type="match status" value="1"/>
</dbReference>
<evidence type="ECO:0000313" key="3">
    <source>
        <dbReference type="Proteomes" id="UP000291981"/>
    </source>
</evidence>
<evidence type="ECO:0000256" key="1">
    <source>
        <dbReference type="SAM" id="Phobius"/>
    </source>
</evidence>
<accession>A0A4Q8QBJ9</accession>